<evidence type="ECO:0000259" key="2">
    <source>
        <dbReference type="Pfam" id="PF23150"/>
    </source>
</evidence>
<dbReference type="EMBL" id="OU900107">
    <property type="protein sequence ID" value="CAG9857665.1"/>
    <property type="molecule type" value="Genomic_DNA"/>
</dbReference>
<protein>
    <recommendedName>
        <fullName evidence="5">Cilia- and flagella-associated protein 61 N-terminal domain-containing protein</fullName>
    </recommendedName>
</protein>
<evidence type="ECO:0008006" key="5">
    <source>
        <dbReference type="Google" id="ProtNLM"/>
    </source>
</evidence>
<feature type="domain" description="Cilia- and flagella-associated protein 61 N-terminal" evidence="1">
    <location>
        <begin position="22"/>
        <end position="273"/>
    </location>
</feature>
<dbReference type="InterPro" id="IPR036188">
    <property type="entry name" value="FAD/NAD-bd_sf"/>
</dbReference>
<evidence type="ECO:0000259" key="1">
    <source>
        <dbReference type="Pfam" id="PF16092"/>
    </source>
</evidence>
<dbReference type="InterPro" id="IPR056299">
    <property type="entry name" value="CFAP61_dimer"/>
</dbReference>
<dbReference type="OrthoDB" id="382863at2759"/>
<dbReference type="Pfam" id="PF23150">
    <property type="entry name" value="CFAP61_dimer"/>
    <property type="match status" value="1"/>
</dbReference>
<keyword evidence="4" id="KW-1185">Reference proteome</keyword>
<dbReference type="Pfam" id="PF16092">
    <property type="entry name" value="CFAP61_N"/>
    <property type="match status" value="1"/>
</dbReference>
<proteinExistence type="predicted"/>
<dbReference type="InterPro" id="IPR032151">
    <property type="entry name" value="CFAP61_N"/>
</dbReference>
<dbReference type="InterPro" id="IPR038884">
    <property type="entry name" value="CFAP61"/>
</dbReference>
<dbReference type="Proteomes" id="UP001153712">
    <property type="component" value="Chromosome 14"/>
</dbReference>
<organism evidence="3 4">
    <name type="scientific">Phyllotreta striolata</name>
    <name type="common">Striped flea beetle</name>
    <name type="synonym">Crioceris striolata</name>
    <dbReference type="NCBI Taxonomy" id="444603"/>
    <lineage>
        <taxon>Eukaryota</taxon>
        <taxon>Metazoa</taxon>
        <taxon>Ecdysozoa</taxon>
        <taxon>Arthropoda</taxon>
        <taxon>Hexapoda</taxon>
        <taxon>Insecta</taxon>
        <taxon>Pterygota</taxon>
        <taxon>Neoptera</taxon>
        <taxon>Endopterygota</taxon>
        <taxon>Coleoptera</taxon>
        <taxon>Polyphaga</taxon>
        <taxon>Cucujiformia</taxon>
        <taxon>Chrysomeloidea</taxon>
        <taxon>Chrysomelidae</taxon>
        <taxon>Galerucinae</taxon>
        <taxon>Alticini</taxon>
        <taxon>Phyllotreta</taxon>
    </lineage>
</organism>
<dbReference type="PANTHER" id="PTHR21178">
    <property type="entry name" value="CILIA- AND FLAGELLA-ASSOCIATED PROTEIN 61"/>
    <property type="match status" value="1"/>
</dbReference>
<dbReference type="Gene3D" id="3.50.50.60">
    <property type="entry name" value="FAD/NAD(P)-binding domain"/>
    <property type="match status" value="2"/>
</dbReference>
<evidence type="ECO:0000313" key="3">
    <source>
        <dbReference type="EMBL" id="CAG9857665.1"/>
    </source>
</evidence>
<evidence type="ECO:0000313" key="4">
    <source>
        <dbReference type="Proteomes" id="UP001153712"/>
    </source>
</evidence>
<accession>A0A9N9XMV5</accession>
<dbReference type="PANTHER" id="PTHR21178:SF8">
    <property type="entry name" value="CILIA- AND FLAGELLA-ASSOCIATED PROTEIN 61"/>
    <property type="match status" value="1"/>
</dbReference>
<sequence>MSIRSKTSRATVVLSPENIIRLSSEHTKSVQKLFVLRDNIFKLFGPQIEVERLLTLCYLSLGILDDEGRIVGALFVQPFPNISSLPASEWTTWLQNKYGLSDVITKNTLFIHLAICDPIYQMIYFKPLLQHLFKTILLLKYAIIVVPPGRQRLEFTMNMGIPVIAPKCKKGQSTYLLLFCRSTFSIVYKIRRAVEEDNDDLVPLIATYSPRFTELYGKYYFAEILMNKQLGRHLIVAEYQGSAVAVLCLNKVVNYEVLNEEFELVPYNGLKKPHPKDYEDFDFNIAQTSTDKLMKSAKEEDITAIFEKGSAGDSDKTGDGEMEEVVSHVSYTESDEFSIIFTSASMFVFQDDEESDVSKKGSQESSSSSRLVSQYKSYDKDTSAKEADVAYEYQSIYSASRIYMQKIPEFKGEENAFVIEIAAALPNHEEGIMELFDAAFDCIPDRDYCVMAVPPTVPVNKLTRFFTRVPPRATGTFPFDLYVMHRNAMLANIEVEEVSKEHETAVKQLLTTIPNHKKVYELLQDSINEPLTPYSSFVALTDNQVIGLAIVSEERDIDYLTAHYDLSVINLKMYRSGTHGTLQCLLLSPIFQRYDKYFLREIHRMSEFEILYYKHSAFDSSETLRDKPLMNILFDFLPIMPTMQPQYDMTELNDAECAPSTTVIEKKESFALYVSTLPLASLERNVVNTRILVLGCSHTALSFLKALLLKQSPNHMVTFNSVTLLCSVGLIHTRVNPRIREMFLVKKNFLDARHMDCISLKTYVNFIQGKITKLERRDKYIVINGTQFVDYDTLVLMCGEQFQRITRGTNMGQIRPDNVMYLNNVLEANNAILKLKQLYHKHNSNNYKIIIYGHFLQAHTAISGLINYGVPAYHLVLIEPFPYIMSLEKKQRPNVSIYNDPDIDDVVYEHISNAGVKIYQSYYFIDWQYDEETNLITSAKFESKHKMLEQECLAMFMFHEKEISPRMYKVLNSAGLVYDGRLVISAECQTNDPNIFAAGTLTKYSRKYHGPTMTHKFYSRVEVGRRLGIQIRNMLIQQKVRKWSQESAVGWNFHIERGDLVVPRYQDPLMRYCRLPGGIYYLSIVKPGKRMPLETAVSMEHYGQVLITGTCKNIAKQGYFRLHLNQYKRVETITCLHVQPIDYYNLYCLWGKHEKLLNNLMLRFEMVLITDLFEYFKQPWVYAIYHEKFNNLMDELNMLMTSSIGSSEESIINVLINLYKKNKWRPLPKEDKEYLEKTFRALGYSRIIEQKVLKFIKANMQHLPMYAHPTIVRKLLDNFNLSSLFTE</sequence>
<feature type="domain" description="CFAP61 dimerisation" evidence="2">
    <location>
        <begin position="1063"/>
        <end position="1184"/>
    </location>
</feature>
<gene>
    <name evidence="3" type="ORF">PHYEVI_LOCUS4067</name>
</gene>
<dbReference type="SUPFAM" id="SSF51905">
    <property type="entry name" value="FAD/NAD(P)-binding domain"/>
    <property type="match status" value="1"/>
</dbReference>
<reference evidence="3" key="1">
    <citation type="submission" date="2022-01" db="EMBL/GenBank/DDBJ databases">
        <authorList>
            <person name="King R."/>
        </authorList>
    </citation>
    <scope>NUCLEOTIDE SEQUENCE</scope>
</reference>
<name>A0A9N9XMV5_PHYSR</name>